<keyword evidence="3" id="KW-0496">Mitochondrion</keyword>
<dbReference type="GO" id="GO:0008168">
    <property type="term" value="F:methyltransferase activity"/>
    <property type="evidence" value="ECO:0007669"/>
    <property type="project" value="UniProtKB-KW"/>
</dbReference>
<organism evidence="6 7">
    <name type="scientific">Rhizopus microsporus ATCC 52813</name>
    <dbReference type="NCBI Taxonomy" id="1340429"/>
    <lineage>
        <taxon>Eukaryota</taxon>
        <taxon>Fungi</taxon>
        <taxon>Fungi incertae sedis</taxon>
        <taxon>Mucoromycota</taxon>
        <taxon>Mucoromycotina</taxon>
        <taxon>Mucoromycetes</taxon>
        <taxon>Mucorales</taxon>
        <taxon>Mucorineae</taxon>
        <taxon>Rhizopodaceae</taxon>
        <taxon>Rhizopus</taxon>
    </lineage>
</organism>
<keyword evidence="6" id="KW-0489">Methyltransferase</keyword>
<dbReference type="NCBIfam" id="TIGR03317">
    <property type="entry name" value="ygfZ_signature"/>
    <property type="match status" value="1"/>
</dbReference>
<feature type="domain" description="CAF17 C-terminal" evidence="5">
    <location>
        <begin position="274"/>
        <end position="371"/>
    </location>
</feature>
<accession>A0A2G4STQ3</accession>
<protein>
    <submittedName>
        <fullName evidence="6">Aminomethyltransferase folate-binding domain-containing protein</fullName>
    </submittedName>
</protein>
<dbReference type="EMBL" id="KZ303850">
    <property type="protein sequence ID" value="PHZ12134.1"/>
    <property type="molecule type" value="Genomic_DNA"/>
</dbReference>
<dbReference type="AlphaFoldDB" id="A0A2G4STQ3"/>
<evidence type="ECO:0000313" key="6">
    <source>
        <dbReference type="EMBL" id="PHZ12134.1"/>
    </source>
</evidence>
<evidence type="ECO:0000256" key="2">
    <source>
        <dbReference type="ARBA" id="ARBA00022946"/>
    </source>
</evidence>
<dbReference type="GO" id="GO:0016226">
    <property type="term" value="P:iron-sulfur cluster assembly"/>
    <property type="evidence" value="ECO:0007669"/>
    <property type="project" value="TreeGrafter"/>
</dbReference>
<dbReference type="Gene3D" id="3.30.1360.120">
    <property type="entry name" value="Probable tRNA modification gtpase trme, domain 1"/>
    <property type="match status" value="1"/>
</dbReference>
<keyword evidence="6" id="KW-0808">Transferase</keyword>
<keyword evidence="7" id="KW-1185">Reference proteome</keyword>
<dbReference type="RefSeq" id="XP_023465842.1">
    <property type="nucleotide sequence ID" value="XM_023614511.1"/>
</dbReference>
<dbReference type="GeneID" id="35445500"/>
<reference evidence="6 7" key="1">
    <citation type="journal article" date="2016" name="Proc. Natl. Acad. Sci. U.S.A.">
        <title>Lipid metabolic changes in an early divergent fungus govern the establishment of a mutualistic symbiosis with endobacteria.</title>
        <authorList>
            <person name="Lastovetsky O.A."/>
            <person name="Gaspar M.L."/>
            <person name="Mondo S.J."/>
            <person name="LaButti K.M."/>
            <person name="Sandor L."/>
            <person name="Grigoriev I.V."/>
            <person name="Henry S.A."/>
            <person name="Pawlowska T.E."/>
        </authorList>
    </citation>
    <scope>NUCLEOTIDE SEQUENCE [LARGE SCALE GENOMIC DNA]</scope>
    <source>
        <strain evidence="6 7">ATCC 52813</strain>
    </source>
</reference>
<dbReference type="GO" id="GO:0032259">
    <property type="term" value="P:methylation"/>
    <property type="evidence" value="ECO:0007669"/>
    <property type="project" value="UniProtKB-KW"/>
</dbReference>
<dbReference type="PANTHER" id="PTHR22602">
    <property type="entry name" value="TRANSFERASE CAF17, MITOCHONDRIAL-RELATED"/>
    <property type="match status" value="1"/>
</dbReference>
<name>A0A2G4STQ3_RHIZD</name>
<dbReference type="InterPro" id="IPR027266">
    <property type="entry name" value="TrmE/GcvT-like"/>
</dbReference>
<comment type="subcellular location">
    <subcellularLocation>
        <location evidence="1">Mitochondrion</location>
    </subcellularLocation>
</comment>
<dbReference type="InterPro" id="IPR045179">
    <property type="entry name" value="YgfZ/GcvT"/>
</dbReference>
<dbReference type="STRING" id="1340429.A0A2G4STQ3"/>
<dbReference type="SUPFAM" id="SSF103025">
    <property type="entry name" value="Folate-binding domain"/>
    <property type="match status" value="1"/>
</dbReference>
<dbReference type="InterPro" id="IPR057460">
    <property type="entry name" value="CAF17_C"/>
</dbReference>
<dbReference type="GO" id="GO:0005759">
    <property type="term" value="C:mitochondrial matrix"/>
    <property type="evidence" value="ECO:0007669"/>
    <property type="project" value="TreeGrafter"/>
</dbReference>
<dbReference type="Pfam" id="PF25455">
    <property type="entry name" value="Beta-barrel_CAF17_C"/>
    <property type="match status" value="1"/>
</dbReference>
<proteinExistence type="inferred from homology"/>
<dbReference type="Proteomes" id="UP000242254">
    <property type="component" value="Unassembled WGS sequence"/>
</dbReference>
<evidence type="ECO:0000259" key="5">
    <source>
        <dbReference type="Pfam" id="PF25455"/>
    </source>
</evidence>
<comment type="similarity">
    <text evidence="4">Belongs to the GcvT family. CAF17/IBA57 subfamily.</text>
</comment>
<gene>
    <name evidence="6" type="ORF">RHIMIDRAFT_306917</name>
</gene>
<sequence>MLCQYFAATRVFKQINKNILYRSFVSTPTFQFQEKDKLHKGNCYCPIPDRSLIELEGTDTAKFLQGMITNHMPKISPGGDGFFTAFLTPQGRMLYDAFIYPVNVGVNFPHPKFIVDIPTASKDMFVRHLKRYILRSKVKIRDCSDEYKLWHIWGDALNHEHRVNPTLIKKEKRLSDVGCHDPRVPGFGYRAALPTDQSIHHSLHELGEFKELESKEYIIRRMLHGIPEGTDDLWPESSLPLESNLDYMNGVDFRKGCYIGQELTIRTYHTGIIRKRIVPVQIYRKGESAPRIQAVDRTFEYPSDTLQPQKDIKLADGSSKRGVGKVCSGIHNIGLALMRLEHVQNFAQGEDVAFTVDNDIYLAPFLPEWWSENQIQ</sequence>
<dbReference type="PANTHER" id="PTHR22602:SF0">
    <property type="entry name" value="TRANSFERASE CAF17, MITOCHONDRIAL-RELATED"/>
    <property type="match status" value="1"/>
</dbReference>
<dbReference type="InterPro" id="IPR017703">
    <property type="entry name" value="YgfZ/GCV_T_CS"/>
</dbReference>
<evidence type="ECO:0000256" key="4">
    <source>
        <dbReference type="ARBA" id="ARBA00093447"/>
    </source>
</evidence>
<keyword evidence="2" id="KW-0809">Transit peptide</keyword>
<evidence type="ECO:0000256" key="1">
    <source>
        <dbReference type="ARBA" id="ARBA00004173"/>
    </source>
</evidence>
<evidence type="ECO:0000256" key="3">
    <source>
        <dbReference type="ARBA" id="ARBA00023128"/>
    </source>
</evidence>
<evidence type="ECO:0000313" key="7">
    <source>
        <dbReference type="Proteomes" id="UP000242254"/>
    </source>
</evidence>